<proteinExistence type="predicted"/>
<reference evidence="3 4" key="1">
    <citation type="submission" date="2018-03" db="EMBL/GenBank/DDBJ databases">
        <title>Genomic Encyclopedia of Archaeal and Bacterial Type Strains, Phase II (KMG-II): from individual species to whole genera.</title>
        <authorList>
            <person name="Goeker M."/>
        </authorList>
    </citation>
    <scope>NUCLEOTIDE SEQUENCE [LARGE SCALE GENOMIC DNA]</scope>
    <source>
        <strain evidence="3 4">DSM 100214</strain>
    </source>
</reference>
<gene>
    <name evidence="3" type="ORF">CLV62_101468</name>
</gene>
<evidence type="ECO:0000256" key="1">
    <source>
        <dbReference type="SAM" id="Phobius"/>
    </source>
</evidence>
<organism evidence="3 4">
    <name type="scientific">Dysgonomonas alginatilytica</name>
    <dbReference type="NCBI Taxonomy" id="1605892"/>
    <lineage>
        <taxon>Bacteria</taxon>
        <taxon>Pseudomonadati</taxon>
        <taxon>Bacteroidota</taxon>
        <taxon>Bacteroidia</taxon>
        <taxon>Bacteroidales</taxon>
        <taxon>Dysgonomonadaceae</taxon>
        <taxon>Dysgonomonas</taxon>
    </lineage>
</organism>
<keyword evidence="1" id="KW-0472">Membrane</keyword>
<evidence type="ECO:0000313" key="3">
    <source>
        <dbReference type="EMBL" id="PXV69199.1"/>
    </source>
</evidence>
<sequence>MQNVLGPIFVTGIVVLGIYRLFELFVRRQERMAIIEKLQNNVDLSAFANKFSLPILGGQSQMKLPSSWSLRASLLLVGVGLGLLAAFFLELGLTNSQSPEFAHYDDAVKDNIRSSVAIIYLASVSLFGGLGLLIAYLVEQRKEKQHKD</sequence>
<feature type="transmembrane region" description="Helical" evidence="1">
    <location>
        <begin position="6"/>
        <end position="22"/>
    </location>
</feature>
<name>A0A2V3PUA5_9BACT</name>
<evidence type="ECO:0000313" key="4">
    <source>
        <dbReference type="Proteomes" id="UP000247973"/>
    </source>
</evidence>
<dbReference type="Proteomes" id="UP000247973">
    <property type="component" value="Unassembled WGS sequence"/>
</dbReference>
<evidence type="ECO:0000259" key="2">
    <source>
        <dbReference type="Pfam" id="PF19762"/>
    </source>
</evidence>
<feature type="domain" description="DUF6249" evidence="2">
    <location>
        <begin position="6"/>
        <end position="140"/>
    </location>
</feature>
<accession>A0A2V3PUA5</accession>
<feature type="transmembrane region" description="Helical" evidence="1">
    <location>
        <begin position="68"/>
        <end position="89"/>
    </location>
</feature>
<dbReference type="InterPro" id="IPR046216">
    <property type="entry name" value="DUF6249"/>
</dbReference>
<dbReference type="EMBL" id="QICL01000001">
    <property type="protein sequence ID" value="PXV69199.1"/>
    <property type="molecule type" value="Genomic_DNA"/>
</dbReference>
<keyword evidence="4" id="KW-1185">Reference proteome</keyword>
<protein>
    <recommendedName>
        <fullName evidence="2">DUF6249 domain-containing protein</fullName>
    </recommendedName>
</protein>
<feature type="transmembrane region" description="Helical" evidence="1">
    <location>
        <begin position="117"/>
        <end position="138"/>
    </location>
</feature>
<keyword evidence="1" id="KW-0812">Transmembrane</keyword>
<dbReference type="RefSeq" id="WP_110309152.1">
    <property type="nucleotide sequence ID" value="NZ_QICL01000001.1"/>
</dbReference>
<dbReference type="Pfam" id="PF19762">
    <property type="entry name" value="DUF6249"/>
    <property type="match status" value="1"/>
</dbReference>
<keyword evidence="1" id="KW-1133">Transmembrane helix</keyword>
<comment type="caution">
    <text evidence="3">The sequence shown here is derived from an EMBL/GenBank/DDBJ whole genome shotgun (WGS) entry which is preliminary data.</text>
</comment>
<dbReference type="AlphaFoldDB" id="A0A2V3PUA5"/>
<dbReference type="OrthoDB" id="1050129at2"/>